<feature type="binding site" evidence="7">
    <location>
        <position position="367"/>
    </location>
    <ligand>
        <name>[4Fe-4S] cluster</name>
        <dbReference type="ChEBI" id="CHEBI:49883"/>
    </ligand>
</feature>
<dbReference type="EMBL" id="UAWL01000006">
    <property type="protein sequence ID" value="SQB98452.1"/>
    <property type="molecule type" value="Genomic_DNA"/>
</dbReference>
<keyword evidence="2 7" id="KW-0479">Metal-binding</keyword>
<dbReference type="GO" id="GO:0051539">
    <property type="term" value="F:4 iron, 4 sulfur cluster binding"/>
    <property type="evidence" value="ECO:0007669"/>
    <property type="project" value="UniProtKB-UniRule"/>
</dbReference>
<feature type="compositionally biased region" description="Basic and acidic residues" evidence="8">
    <location>
        <begin position="21"/>
        <end position="31"/>
    </location>
</feature>
<dbReference type="InterPro" id="IPR045854">
    <property type="entry name" value="NO2/SO3_Rdtase_4Fe4S_sf"/>
</dbReference>
<name>A0A2X3B3J1_9HELI</name>
<feature type="region of interest" description="Disordered" evidence="8">
    <location>
        <begin position="1"/>
        <end position="64"/>
    </location>
</feature>
<dbReference type="EC" id="1.17.7.3" evidence="7"/>
<feature type="binding site" evidence="7">
    <location>
        <position position="328"/>
    </location>
    <ligand>
        <name>[4Fe-4S] cluster</name>
        <dbReference type="ChEBI" id="CHEBI:49883"/>
    </ligand>
</feature>
<evidence type="ECO:0000256" key="7">
    <source>
        <dbReference type="HAMAP-Rule" id="MF_00159"/>
    </source>
</evidence>
<dbReference type="Pfam" id="PF26540">
    <property type="entry name" value="GcpE_C"/>
    <property type="match status" value="1"/>
</dbReference>
<gene>
    <name evidence="11" type="primary">gcpE</name>
    <name evidence="7" type="synonym">ispG</name>
    <name evidence="11" type="ORF">NCTC13102_00911</name>
</gene>
<accession>A0A2X3B3J1</accession>
<dbReference type="PANTHER" id="PTHR30454">
    <property type="entry name" value="4-HYDROXY-3-METHYLBUT-2-EN-1-YL DIPHOSPHATE SYNTHASE"/>
    <property type="match status" value="1"/>
</dbReference>
<evidence type="ECO:0000256" key="4">
    <source>
        <dbReference type="ARBA" id="ARBA00023004"/>
    </source>
</evidence>
<dbReference type="GO" id="GO:0141197">
    <property type="term" value="F:4-hydroxy-3-methylbut-2-enyl-diphosphate synthase activity (flavodoxin)"/>
    <property type="evidence" value="ECO:0007669"/>
    <property type="project" value="UniProtKB-EC"/>
</dbReference>
<dbReference type="NCBIfam" id="NF001540">
    <property type="entry name" value="PRK00366.1"/>
    <property type="match status" value="1"/>
</dbReference>
<evidence type="ECO:0000256" key="3">
    <source>
        <dbReference type="ARBA" id="ARBA00023002"/>
    </source>
</evidence>
<evidence type="ECO:0000259" key="10">
    <source>
        <dbReference type="Pfam" id="PF26540"/>
    </source>
</evidence>
<dbReference type="PANTHER" id="PTHR30454:SF0">
    <property type="entry name" value="4-HYDROXY-3-METHYLBUT-2-EN-1-YL DIPHOSPHATE SYNTHASE (FERREDOXIN), CHLOROPLASTIC"/>
    <property type="match status" value="1"/>
</dbReference>
<feature type="binding site" evidence="7">
    <location>
        <position position="360"/>
    </location>
    <ligand>
        <name>[4Fe-4S] cluster</name>
        <dbReference type="ChEBI" id="CHEBI:49883"/>
    </ligand>
</feature>
<evidence type="ECO:0000256" key="6">
    <source>
        <dbReference type="ARBA" id="ARBA00023229"/>
    </source>
</evidence>
<dbReference type="GO" id="GO:0019288">
    <property type="term" value="P:isopentenyl diphosphate biosynthetic process, methylerythritol 4-phosphate pathway"/>
    <property type="evidence" value="ECO:0007669"/>
    <property type="project" value="UniProtKB-UniRule"/>
</dbReference>
<dbReference type="HAMAP" id="MF_00159">
    <property type="entry name" value="IspG"/>
    <property type="match status" value="1"/>
</dbReference>
<evidence type="ECO:0000313" key="12">
    <source>
        <dbReference type="Proteomes" id="UP000250166"/>
    </source>
</evidence>
<feature type="domain" description="IspG C-terminal" evidence="10">
    <location>
        <begin position="322"/>
        <end position="408"/>
    </location>
</feature>
<keyword evidence="6 7" id="KW-0414">Isoprene biosynthesis</keyword>
<organism evidence="11 12">
    <name type="scientific">Helicobacter fennelliae</name>
    <dbReference type="NCBI Taxonomy" id="215"/>
    <lineage>
        <taxon>Bacteria</taxon>
        <taxon>Pseudomonadati</taxon>
        <taxon>Campylobacterota</taxon>
        <taxon>Epsilonproteobacteria</taxon>
        <taxon>Campylobacterales</taxon>
        <taxon>Helicobacteraceae</taxon>
        <taxon>Helicobacter</taxon>
    </lineage>
</organism>
<dbReference type="SUPFAM" id="SSF56014">
    <property type="entry name" value="Nitrite and sulphite reductase 4Fe-4S domain-like"/>
    <property type="match status" value="1"/>
</dbReference>
<comment type="pathway">
    <text evidence="7">Isoprenoid biosynthesis; isopentenyl diphosphate biosynthesis via DXP pathway; isopentenyl diphosphate from 1-deoxy-D-xylulose 5-phosphate: step 5/6.</text>
</comment>
<dbReference type="GO" id="GO:0046429">
    <property type="term" value="F:4-hydroxy-3-methylbut-2-en-1-yl diphosphate synthase activity (ferredoxin)"/>
    <property type="evidence" value="ECO:0007669"/>
    <property type="project" value="UniProtKB-UniRule"/>
</dbReference>
<dbReference type="InterPro" id="IPR016425">
    <property type="entry name" value="IspG_bac"/>
</dbReference>
<dbReference type="PIRSF" id="PIRSF004640">
    <property type="entry name" value="IspG"/>
    <property type="match status" value="1"/>
</dbReference>
<dbReference type="NCBIfam" id="TIGR00612">
    <property type="entry name" value="ispG_gcpE"/>
    <property type="match status" value="1"/>
</dbReference>
<comment type="catalytic activity">
    <reaction evidence="7">
        <text>(2E)-4-hydroxy-3-methylbut-2-enyl diphosphate + oxidized [flavodoxin] + H2O + 2 H(+) = 2-C-methyl-D-erythritol 2,4-cyclic diphosphate + reduced [flavodoxin]</text>
        <dbReference type="Rhea" id="RHEA:43604"/>
        <dbReference type="Rhea" id="RHEA-COMP:10622"/>
        <dbReference type="Rhea" id="RHEA-COMP:10623"/>
        <dbReference type="ChEBI" id="CHEBI:15377"/>
        <dbReference type="ChEBI" id="CHEBI:15378"/>
        <dbReference type="ChEBI" id="CHEBI:57618"/>
        <dbReference type="ChEBI" id="CHEBI:58210"/>
        <dbReference type="ChEBI" id="CHEBI:58483"/>
        <dbReference type="ChEBI" id="CHEBI:128753"/>
        <dbReference type="EC" id="1.17.7.3"/>
    </reaction>
</comment>
<evidence type="ECO:0000256" key="2">
    <source>
        <dbReference type="ARBA" id="ARBA00022723"/>
    </source>
</evidence>
<dbReference type="InterPro" id="IPR011005">
    <property type="entry name" value="Dihydropteroate_synth-like_sf"/>
</dbReference>
<dbReference type="Gene3D" id="3.20.20.20">
    <property type="entry name" value="Dihydropteroate synthase-like"/>
    <property type="match status" value="1"/>
</dbReference>
<feature type="domain" description="IspG TIM-barrel" evidence="9">
    <location>
        <begin position="69"/>
        <end position="306"/>
    </location>
</feature>
<dbReference type="Proteomes" id="UP000250166">
    <property type="component" value="Unassembled WGS sequence"/>
</dbReference>
<evidence type="ECO:0000256" key="8">
    <source>
        <dbReference type="SAM" id="MobiDB-lite"/>
    </source>
</evidence>
<dbReference type="GO" id="GO:0005506">
    <property type="term" value="F:iron ion binding"/>
    <property type="evidence" value="ECO:0007669"/>
    <property type="project" value="InterPro"/>
</dbReference>
<feature type="compositionally biased region" description="Low complexity" evidence="8">
    <location>
        <begin position="39"/>
        <end position="62"/>
    </location>
</feature>
<protein>
    <recommendedName>
        <fullName evidence="7">4-hydroxy-3-methylbut-2-en-1-yl diphosphate synthase (flavodoxin)</fullName>
        <ecNumber evidence="7">1.17.7.3</ecNumber>
    </recommendedName>
    <alternativeName>
        <fullName evidence="7">1-hydroxy-2-methyl-2-(E)-butenyl 4-diphosphate synthase</fullName>
    </alternativeName>
</protein>
<sequence length="417" mass="45376">MAQQQNTNTANTNTTNPAHNAESKVDSRQDSALDSAQFATTDSTHSASSTHSTHSTHSARSTLHPRYKTKQIFVGNVAIGGDAPISVQSMTFTKTRDIQATKAQLDRLALAGADIVRVAVSDLKDAHALKELKKVSPLPLVSDIHFRYEYALIAAESVDCIRINPGNIGSKEKIKAVAHACNERKIPIRIGVNGGSLEKQFEQKYGPTPKGMIESALYNIKLLEDFGFNNIKVSLKASDVERTMAAYRGLRPLVEYPFHLGVTEAGTMFHSTIKSSMALGGLLMEGIGDTMRCSITGELEQEIALARAILRYSGRQKQGITIISCPTCGRIEADLVSMVRQVETRLKHITTPLQISVMGCAVNALGEAKHADIAIAFGNKSGLIIKKGEVLKKLPENELLENFVAEVESMAQEYKQD</sequence>
<dbReference type="UniPathway" id="UPA00056">
    <property type="reaction ID" value="UER00096"/>
</dbReference>
<dbReference type="Gene3D" id="3.30.413.10">
    <property type="entry name" value="Sulfite Reductase Hemoprotein, domain 1"/>
    <property type="match status" value="1"/>
</dbReference>
<dbReference type="InterPro" id="IPR058578">
    <property type="entry name" value="IspG_TIM"/>
</dbReference>
<keyword evidence="3 7" id="KW-0560">Oxidoreductase</keyword>
<keyword evidence="4 7" id="KW-0408">Iron</keyword>
<reference evidence="11 12" key="1">
    <citation type="submission" date="2018-06" db="EMBL/GenBank/DDBJ databases">
        <authorList>
            <consortium name="Pathogen Informatics"/>
            <person name="Doyle S."/>
        </authorList>
    </citation>
    <scope>NUCLEOTIDE SEQUENCE [LARGE SCALE GENOMIC DNA]</scope>
    <source>
        <strain evidence="11 12">NCTC13102</strain>
    </source>
</reference>
<evidence type="ECO:0000313" key="11">
    <source>
        <dbReference type="EMBL" id="SQB98452.1"/>
    </source>
</evidence>
<keyword evidence="1 7" id="KW-0004">4Fe-4S</keyword>
<comment type="function">
    <text evidence="7">Converts 2C-methyl-D-erythritol 2,4-cyclodiphosphate (ME-2,4cPP) into 1-hydroxy-2-methyl-2-(E)-butenyl 4-diphosphate.</text>
</comment>
<evidence type="ECO:0000256" key="1">
    <source>
        <dbReference type="ARBA" id="ARBA00022485"/>
    </source>
</evidence>
<dbReference type="Pfam" id="PF04551">
    <property type="entry name" value="GcpE"/>
    <property type="match status" value="1"/>
</dbReference>
<dbReference type="AlphaFoldDB" id="A0A2X3B3J1"/>
<evidence type="ECO:0000259" key="9">
    <source>
        <dbReference type="Pfam" id="PF04551"/>
    </source>
</evidence>
<dbReference type="SUPFAM" id="SSF51717">
    <property type="entry name" value="Dihydropteroate synthetase-like"/>
    <property type="match status" value="1"/>
</dbReference>
<dbReference type="InterPro" id="IPR004588">
    <property type="entry name" value="IspG_bac-typ"/>
</dbReference>
<comment type="similarity">
    <text evidence="7">Belongs to the IspG family.</text>
</comment>
<comment type="cofactor">
    <cofactor evidence="7">
        <name>[4Fe-4S] cluster</name>
        <dbReference type="ChEBI" id="CHEBI:49883"/>
    </cofactor>
    <text evidence="7">Binds 1 [4Fe-4S] cluster.</text>
</comment>
<dbReference type="InterPro" id="IPR058579">
    <property type="entry name" value="IspG_C"/>
</dbReference>
<proteinExistence type="inferred from homology"/>
<dbReference type="FunFam" id="3.20.20.20:FF:000001">
    <property type="entry name" value="4-hydroxy-3-methylbut-2-en-1-yl diphosphate synthase (flavodoxin)"/>
    <property type="match status" value="1"/>
</dbReference>
<feature type="binding site" evidence="7">
    <location>
        <position position="325"/>
    </location>
    <ligand>
        <name>[4Fe-4S] cluster</name>
        <dbReference type="ChEBI" id="CHEBI:49883"/>
    </ligand>
</feature>
<dbReference type="RefSeq" id="WP_023948852.1">
    <property type="nucleotide sequence ID" value="NZ_JAERIV010000010.1"/>
</dbReference>
<feature type="compositionally biased region" description="Low complexity" evidence="8">
    <location>
        <begin position="1"/>
        <end position="16"/>
    </location>
</feature>
<dbReference type="GO" id="GO:0016114">
    <property type="term" value="P:terpenoid biosynthetic process"/>
    <property type="evidence" value="ECO:0007669"/>
    <property type="project" value="InterPro"/>
</dbReference>
<keyword evidence="5 7" id="KW-0411">Iron-sulfur</keyword>
<evidence type="ECO:0000256" key="5">
    <source>
        <dbReference type="ARBA" id="ARBA00023014"/>
    </source>
</evidence>